<dbReference type="OrthoDB" id="1412480at2"/>
<evidence type="ECO:0000313" key="2">
    <source>
        <dbReference type="EMBL" id="TDQ33017.1"/>
    </source>
</evidence>
<proteinExistence type="predicted"/>
<keyword evidence="3" id="KW-1185">Reference proteome</keyword>
<keyword evidence="1" id="KW-0812">Transmembrane</keyword>
<dbReference type="Proteomes" id="UP000295468">
    <property type="component" value="Unassembled WGS sequence"/>
</dbReference>
<feature type="transmembrane region" description="Helical" evidence="1">
    <location>
        <begin position="6"/>
        <end position="23"/>
    </location>
</feature>
<evidence type="ECO:0000313" key="3">
    <source>
        <dbReference type="Proteomes" id="UP000295468"/>
    </source>
</evidence>
<protein>
    <recommendedName>
        <fullName evidence="4">AsmA-like protein</fullName>
    </recommendedName>
</protein>
<gene>
    <name evidence="2" type="ORF">CLV82_0855</name>
</gene>
<dbReference type="AlphaFoldDB" id="A0A4R6TRR8"/>
<sequence length="564" mass="64758">MPFVIYGFRLSLILCYTYLFTMFKKWKTWLFVLIGVIAVLLLSANFIVTHVVRNAVETELDKLKTKHDLSWGMHGLNVNIYGGNMNIDQLRIHQDSADIKAYQEGKENSPQLLKLTLDSLSLKGFNLYNILIRRKFQTTGFTITGLDLSMHQRTEKQKEEQQGDLVPHPVWDSIAFLGVQEIDLGTINIDRASFRILNDSTADTLQHYRGRSLAVNGLILEPEKSKKRLMKLNTSGLNLRMINQELEFDKANYSLSYDTLHFDKKSRLLRIHGLGLEPTTNTYDLASSYRLGKDVYKGKLSTLQAHGFRFDELLHRGLFIADSVEVDSALLQVYKDHKQPKDTLKQPQLPQQALVASALPIYIPLLKVKHGELTYREFINTDRDFLRIQINDIGLTATQLRSPYFNNRSTDPLEIEISGVFQQIADFDIWLEFPYKEYEGFKFRGEIGAFDYTRLNPVFEPLTKVRFTQGKGRGIDFNSYCNGQTCEGRMAMRYDEIKLKILENDGNGNKWFNTFIANILIRQNNPVGNNLKTVPMRFDIKPWSGTINQLTGSLLGGMKETIKP</sequence>
<organism evidence="2 3">
    <name type="scientific">Zeaxanthinibacter enoshimensis</name>
    <dbReference type="NCBI Taxonomy" id="392009"/>
    <lineage>
        <taxon>Bacteria</taxon>
        <taxon>Pseudomonadati</taxon>
        <taxon>Bacteroidota</taxon>
        <taxon>Flavobacteriia</taxon>
        <taxon>Flavobacteriales</taxon>
        <taxon>Flavobacteriaceae</taxon>
        <taxon>Zeaxanthinibacter</taxon>
    </lineage>
</organism>
<reference evidence="2 3" key="1">
    <citation type="submission" date="2019-03" db="EMBL/GenBank/DDBJ databases">
        <title>Genomic Encyclopedia of Archaeal and Bacterial Type Strains, Phase II (KMG-II): from individual species to whole genera.</title>
        <authorList>
            <person name="Goeker M."/>
        </authorList>
    </citation>
    <scope>NUCLEOTIDE SEQUENCE [LARGE SCALE GENOMIC DNA]</scope>
    <source>
        <strain evidence="2 3">DSM 18435</strain>
    </source>
</reference>
<evidence type="ECO:0000256" key="1">
    <source>
        <dbReference type="SAM" id="Phobius"/>
    </source>
</evidence>
<accession>A0A4R6TRR8</accession>
<keyword evidence="1" id="KW-1133">Transmembrane helix</keyword>
<comment type="caution">
    <text evidence="2">The sequence shown here is derived from an EMBL/GenBank/DDBJ whole genome shotgun (WGS) entry which is preliminary data.</text>
</comment>
<keyword evidence="1" id="KW-0472">Membrane</keyword>
<feature type="transmembrane region" description="Helical" evidence="1">
    <location>
        <begin position="30"/>
        <end position="52"/>
    </location>
</feature>
<evidence type="ECO:0008006" key="4">
    <source>
        <dbReference type="Google" id="ProtNLM"/>
    </source>
</evidence>
<dbReference type="EMBL" id="SNYI01000001">
    <property type="protein sequence ID" value="TDQ33017.1"/>
    <property type="molecule type" value="Genomic_DNA"/>
</dbReference>
<name>A0A4R6TRR8_9FLAO</name>